<dbReference type="SUPFAM" id="SSF103007">
    <property type="entry name" value="Hypothetical protein TT1725"/>
    <property type="match status" value="1"/>
</dbReference>
<evidence type="ECO:0000313" key="2">
    <source>
        <dbReference type="Proteomes" id="UP000217083"/>
    </source>
</evidence>
<dbReference type="Proteomes" id="UP000217083">
    <property type="component" value="Unassembled WGS sequence"/>
</dbReference>
<dbReference type="InterPro" id="IPR036746">
    <property type="entry name" value="TT1725-like_sf"/>
</dbReference>
<dbReference type="PANTHER" id="PTHR36441:SF1">
    <property type="entry name" value="DUF503 DOMAIN-CONTAINING PROTEIN"/>
    <property type="match status" value="1"/>
</dbReference>
<dbReference type="EMBL" id="NPIA01000001">
    <property type="protein sequence ID" value="OZM58613.1"/>
    <property type="molecule type" value="Genomic_DNA"/>
</dbReference>
<organism evidence="1 2">
    <name type="scientific">Lottiidibacillus patelloidae</name>
    <dbReference type="NCBI Taxonomy" id="2670334"/>
    <lineage>
        <taxon>Bacteria</taxon>
        <taxon>Bacillati</taxon>
        <taxon>Bacillota</taxon>
        <taxon>Bacilli</taxon>
        <taxon>Bacillales</taxon>
        <taxon>Bacillaceae</taxon>
        <taxon>Lottiidibacillus</taxon>
    </lineage>
</organism>
<sequence length="92" mass="10755">MIGFVRCECILYNLHSLKDKRSVLKRLMNRISQSGNIALTEADFHDLWQRTALEMVTVSKDKVQAEKELNRALKIIDSHGDLERTVTHFEWL</sequence>
<accession>A0A263BY01</accession>
<dbReference type="AlphaFoldDB" id="A0A263BY01"/>
<dbReference type="RefSeq" id="WP_094921766.1">
    <property type="nucleotide sequence ID" value="NZ_NPIA01000001.1"/>
</dbReference>
<dbReference type="InterPro" id="IPR007546">
    <property type="entry name" value="DUF503"/>
</dbReference>
<reference evidence="1 2" key="2">
    <citation type="submission" date="2017-09" db="EMBL/GenBank/DDBJ databases">
        <title>Bacillus patelloidae sp. nov., isolated from the intestinal tract of a marine limpet.</title>
        <authorList>
            <person name="Liu R."/>
            <person name="Dong C."/>
            <person name="Shao Z."/>
        </authorList>
    </citation>
    <scope>NUCLEOTIDE SEQUENCE [LARGE SCALE GENOMIC DNA]</scope>
    <source>
        <strain evidence="1 2">SA5d-4</strain>
    </source>
</reference>
<name>A0A263BY01_9BACI</name>
<gene>
    <name evidence="1" type="ORF">CIB95_03330</name>
</gene>
<evidence type="ECO:0000313" key="1">
    <source>
        <dbReference type="EMBL" id="OZM58613.1"/>
    </source>
</evidence>
<dbReference type="PANTHER" id="PTHR36441">
    <property type="entry name" value="HYPOTHETICAL CYTOSOLIC PROTEIN"/>
    <property type="match status" value="1"/>
</dbReference>
<evidence type="ECO:0008006" key="3">
    <source>
        <dbReference type="Google" id="ProtNLM"/>
    </source>
</evidence>
<dbReference type="Gene3D" id="3.30.70.1120">
    <property type="entry name" value="TT1725-like"/>
    <property type="match status" value="1"/>
</dbReference>
<proteinExistence type="predicted"/>
<comment type="caution">
    <text evidence="1">The sequence shown here is derived from an EMBL/GenBank/DDBJ whole genome shotgun (WGS) entry which is preliminary data.</text>
</comment>
<reference evidence="2" key="1">
    <citation type="submission" date="2017-08" db="EMBL/GenBank/DDBJ databases">
        <authorList>
            <person name="Huang Z."/>
        </authorList>
    </citation>
    <scope>NUCLEOTIDE SEQUENCE [LARGE SCALE GENOMIC DNA]</scope>
    <source>
        <strain evidence="2">SA5d-4</strain>
    </source>
</reference>
<protein>
    <recommendedName>
        <fullName evidence="3">DUF503 domain-containing protein</fullName>
    </recommendedName>
</protein>
<keyword evidence="2" id="KW-1185">Reference proteome</keyword>
<dbReference type="Pfam" id="PF04456">
    <property type="entry name" value="DUF503"/>
    <property type="match status" value="1"/>
</dbReference>